<reference evidence="6" key="2">
    <citation type="journal article" date="2021" name="PeerJ">
        <title>Extensive microbial diversity within the chicken gut microbiome revealed by metagenomics and culture.</title>
        <authorList>
            <person name="Gilroy R."/>
            <person name="Ravi A."/>
            <person name="Getino M."/>
            <person name="Pursley I."/>
            <person name="Horton D.L."/>
            <person name="Alikhan N.F."/>
            <person name="Baker D."/>
            <person name="Gharbi K."/>
            <person name="Hall N."/>
            <person name="Watson M."/>
            <person name="Adriaenssens E.M."/>
            <person name="Foster-Nyarko E."/>
            <person name="Jarju S."/>
            <person name="Secka A."/>
            <person name="Antonio M."/>
            <person name="Oren A."/>
            <person name="Chaudhuri R.R."/>
            <person name="La Ragione R."/>
            <person name="Hildebrand F."/>
            <person name="Pallen M.J."/>
        </authorList>
    </citation>
    <scope>NUCLEOTIDE SEQUENCE</scope>
    <source>
        <strain evidence="6">ChiBcec15-4380</strain>
    </source>
</reference>
<evidence type="ECO:0000313" key="7">
    <source>
        <dbReference type="Proteomes" id="UP000824239"/>
    </source>
</evidence>
<evidence type="ECO:0000259" key="5">
    <source>
        <dbReference type="PROSITE" id="PS50977"/>
    </source>
</evidence>
<evidence type="ECO:0000256" key="3">
    <source>
        <dbReference type="ARBA" id="ARBA00023163"/>
    </source>
</evidence>
<keyword evidence="1" id="KW-0805">Transcription regulation</keyword>
<feature type="domain" description="HTH tetR-type" evidence="5">
    <location>
        <begin position="11"/>
        <end position="71"/>
    </location>
</feature>
<dbReference type="InterPro" id="IPR050109">
    <property type="entry name" value="HTH-type_TetR-like_transc_reg"/>
</dbReference>
<evidence type="ECO:0000256" key="1">
    <source>
        <dbReference type="ARBA" id="ARBA00023015"/>
    </source>
</evidence>
<dbReference type="PANTHER" id="PTHR30055">
    <property type="entry name" value="HTH-TYPE TRANSCRIPTIONAL REGULATOR RUTR"/>
    <property type="match status" value="1"/>
</dbReference>
<accession>A0A9D1DHD4</accession>
<dbReference type="GO" id="GO:0000976">
    <property type="term" value="F:transcription cis-regulatory region binding"/>
    <property type="evidence" value="ECO:0007669"/>
    <property type="project" value="TreeGrafter"/>
</dbReference>
<evidence type="ECO:0000256" key="2">
    <source>
        <dbReference type="ARBA" id="ARBA00023125"/>
    </source>
</evidence>
<proteinExistence type="predicted"/>
<dbReference type="SUPFAM" id="SSF46689">
    <property type="entry name" value="Homeodomain-like"/>
    <property type="match status" value="1"/>
</dbReference>
<dbReference type="EMBL" id="DVHE01000043">
    <property type="protein sequence ID" value="HIR50642.1"/>
    <property type="molecule type" value="Genomic_DNA"/>
</dbReference>
<organism evidence="6 7">
    <name type="scientific">Candidatus Avoscillospira avicola</name>
    <dbReference type="NCBI Taxonomy" id="2840706"/>
    <lineage>
        <taxon>Bacteria</taxon>
        <taxon>Bacillati</taxon>
        <taxon>Bacillota</taxon>
        <taxon>Clostridia</taxon>
        <taxon>Eubacteriales</taxon>
        <taxon>Oscillospiraceae</taxon>
        <taxon>Oscillospiraceae incertae sedis</taxon>
        <taxon>Candidatus Avoscillospira</taxon>
    </lineage>
</organism>
<sequence>MPSATFFHLPQEKRERFLTAAWAEFTAHSYGEVSINRIIQGASISRGSFYQYFSGKSDLFAYLLKTIYEAVSQSFLAQMTAHGNDFFEAILGMFDLILWQSAYPREDQLQMRIGRLFRLNADLDFTQFTEQLDLDTMARLTRRLLEHQGCQVEDGQERAVLHCLLSMGLTNLVGALRCGDQQTMFREQLQTQLTILRRGLRPAN</sequence>
<dbReference type="GO" id="GO:0003700">
    <property type="term" value="F:DNA-binding transcription factor activity"/>
    <property type="evidence" value="ECO:0007669"/>
    <property type="project" value="TreeGrafter"/>
</dbReference>
<dbReference type="InterPro" id="IPR001647">
    <property type="entry name" value="HTH_TetR"/>
</dbReference>
<dbReference type="Gene3D" id="1.10.357.10">
    <property type="entry name" value="Tetracycline Repressor, domain 2"/>
    <property type="match status" value="1"/>
</dbReference>
<protein>
    <submittedName>
        <fullName evidence="6">TetR/AcrR family transcriptional regulator</fullName>
    </submittedName>
</protein>
<keyword evidence="2 4" id="KW-0238">DNA-binding</keyword>
<dbReference type="InterPro" id="IPR009057">
    <property type="entry name" value="Homeodomain-like_sf"/>
</dbReference>
<dbReference type="PANTHER" id="PTHR30055:SF234">
    <property type="entry name" value="HTH-TYPE TRANSCRIPTIONAL REGULATOR BETI"/>
    <property type="match status" value="1"/>
</dbReference>
<evidence type="ECO:0000313" key="6">
    <source>
        <dbReference type="EMBL" id="HIR50642.1"/>
    </source>
</evidence>
<dbReference type="Pfam" id="PF00440">
    <property type="entry name" value="TetR_N"/>
    <property type="match status" value="1"/>
</dbReference>
<dbReference type="AlphaFoldDB" id="A0A9D1DHD4"/>
<dbReference type="PROSITE" id="PS50977">
    <property type="entry name" value="HTH_TETR_2"/>
    <property type="match status" value="1"/>
</dbReference>
<feature type="DNA-binding region" description="H-T-H motif" evidence="4">
    <location>
        <begin position="34"/>
        <end position="53"/>
    </location>
</feature>
<reference evidence="6" key="1">
    <citation type="submission" date="2020-10" db="EMBL/GenBank/DDBJ databases">
        <authorList>
            <person name="Gilroy R."/>
        </authorList>
    </citation>
    <scope>NUCLEOTIDE SEQUENCE</scope>
    <source>
        <strain evidence="6">ChiBcec15-4380</strain>
    </source>
</reference>
<comment type="caution">
    <text evidence="6">The sequence shown here is derived from an EMBL/GenBank/DDBJ whole genome shotgun (WGS) entry which is preliminary data.</text>
</comment>
<dbReference type="PROSITE" id="PS01081">
    <property type="entry name" value="HTH_TETR_1"/>
    <property type="match status" value="1"/>
</dbReference>
<gene>
    <name evidence="6" type="ORF">IAA53_05070</name>
</gene>
<dbReference type="InterPro" id="IPR023772">
    <property type="entry name" value="DNA-bd_HTH_TetR-type_CS"/>
</dbReference>
<name>A0A9D1DHD4_9FIRM</name>
<evidence type="ECO:0000256" key="4">
    <source>
        <dbReference type="PROSITE-ProRule" id="PRU00335"/>
    </source>
</evidence>
<dbReference type="Proteomes" id="UP000824239">
    <property type="component" value="Unassembled WGS sequence"/>
</dbReference>
<keyword evidence="3" id="KW-0804">Transcription</keyword>